<dbReference type="WBParaSite" id="Smp_172180.1">
    <property type="protein sequence ID" value="Smp_172180.1"/>
    <property type="gene ID" value="Smp_172180"/>
</dbReference>
<organism evidence="3 4">
    <name type="scientific">Schistosoma mansoni</name>
    <name type="common">Blood fluke</name>
    <dbReference type="NCBI Taxonomy" id="6183"/>
    <lineage>
        <taxon>Eukaryota</taxon>
        <taxon>Metazoa</taxon>
        <taxon>Spiralia</taxon>
        <taxon>Lophotrochozoa</taxon>
        <taxon>Platyhelminthes</taxon>
        <taxon>Trematoda</taxon>
        <taxon>Digenea</taxon>
        <taxon>Strigeidida</taxon>
        <taxon>Schistosomatoidea</taxon>
        <taxon>Schistosomatidae</taxon>
        <taxon>Schistosoma</taxon>
    </lineage>
</organism>
<keyword evidence="2" id="KW-0732">Signal</keyword>
<dbReference type="RefSeq" id="XP_018652997.1">
    <property type="nucleotide sequence ID" value="XM_018798013.1"/>
</dbReference>
<evidence type="ECO:0000256" key="2">
    <source>
        <dbReference type="SAM" id="SignalP"/>
    </source>
</evidence>
<proteinExistence type="predicted"/>
<reference evidence="4" key="2">
    <citation type="submission" date="2018-12" db="UniProtKB">
        <authorList>
            <consortium name="WormBaseParasite"/>
        </authorList>
    </citation>
    <scope>IDENTIFICATION</scope>
    <source>
        <strain evidence="4">Puerto Rican</strain>
    </source>
</reference>
<name>G4VLP3_SCHMA</name>
<dbReference type="GeneID" id="8340626"/>
<evidence type="ECO:0000313" key="3">
    <source>
        <dbReference type="Proteomes" id="UP000008854"/>
    </source>
</evidence>
<keyword evidence="3" id="KW-1185">Reference proteome</keyword>
<dbReference type="OrthoDB" id="6238974at2759"/>
<reference evidence="3" key="1">
    <citation type="journal article" date="2012" name="PLoS Negl. Trop. Dis.">
        <title>A systematically improved high quality genome and transcriptome of the human blood fluke Schistosoma mansoni.</title>
        <authorList>
            <person name="Protasio A.V."/>
            <person name="Tsai I.J."/>
            <person name="Babbage A."/>
            <person name="Nichol S."/>
            <person name="Hunt M."/>
            <person name="Aslett M.A."/>
            <person name="De Silva N."/>
            <person name="Velarde G.S."/>
            <person name="Anderson T.J."/>
            <person name="Clark R.C."/>
            <person name="Davidson C."/>
            <person name="Dillon G.P."/>
            <person name="Holroyd N.E."/>
            <person name="LoVerde P.T."/>
            <person name="Lloyd C."/>
            <person name="McQuillan J."/>
            <person name="Oliveira G."/>
            <person name="Otto T.D."/>
            <person name="Parker-Manuel S.J."/>
            <person name="Quail M.A."/>
            <person name="Wilson R.A."/>
            <person name="Zerlotini A."/>
            <person name="Dunne D.W."/>
            <person name="Berriman M."/>
        </authorList>
    </citation>
    <scope>NUCLEOTIDE SEQUENCE [LARGE SCALE GENOMIC DNA]</scope>
    <source>
        <strain evidence="3">Puerto Rican</strain>
    </source>
</reference>
<feature type="signal peptide" evidence="2">
    <location>
        <begin position="1"/>
        <end position="20"/>
    </location>
</feature>
<feature type="chain" id="PRO_5030172020" evidence="2">
    <location>
        <begin position="21"/>
        <end position="140"/>
    </location>
</feature>
<feature type="region of interest" description="Disordered" evidence="1">
    <location>
        <begin position="62"/>
        <end position="89"/>
    </location>
</feature>
<protein>
    <submittedName>
        <fullName evidence="4">MEG-8 family</fullName>
    </submittedName>
</protein>
<accession>G4VLP3</accession>
<dbReference type="AlphaFoldDB" id="G4VLP3"/>
<dbReference type="InParanoid" id="G4VLP3"/>
<sequence>MNTVTLGLFCIAICLIGINAGTVSKPTATVKPQPVNKMNTTPVHQEEPSFWRRMWNSFTSMFGSSDSSSGTNNKDTKSPNPNTTEAKSLSLKERIMNKFNSIFGEEEYNPPKDSDFTERLWMLFKHCFLNFKNLAKIFST</sequence>
<feature type="compositionally biased region" description="Low complexity" evidence="1">
    <location>
        <begin position="62"/>
        <end position="71"/>
    </location>
</feature>
<dbReference type="Proteomes" id="UP000008854">
    <property type="component" value="Unassembled WGS sequence"/>
</dbReference>
<dbReference type="KEGG" id="smm:Smp_172180"/>
<dbReference type="HOGENOM" id="CLU_1837585_0_0_1"/>
<evidence type="ECO:0000256" key="1">
    <source>
        <dbReference type="SAM" id="MobiDB-lite"/>
    </source>
</evidence>
<evidence type="ECO:0000313" key="4">
    <source>
        <dbReference type="WBParaSite" id="Smp_172180.1"/>
    </source>
</evidence>
<feature type="compositionally biased region" description="Polar residues" evidence="1">
    <location>
        <begin position="78"/>
        <end position="87"/>
    </location>
</feature>
<dbReference type="CTD" id="8340626"/>